<sequence length="221" mass="22815">MKELIVERVEPVTLVGAGVLGPDDLEAALALAPVLVAADGGAAHALAAGHHPVAVIGDLDSLAAEVQADLAPGALHHVTEQTTTDFDKALRMIGAPVVLGVGFLGGRIDHQLAGFNTLVQPHPSPCVLLGPQEVVFHLRGEIALPLTGGEVVSLFPMQQVTGWSEGLAWPIEGLRLDPMARVGTSNRATGPVRLRADGPGMLVILPRARLADVVAALQAQA</sequence>
<dbReference type="GO" id="GO:0004788">
    <property type="term" value="F:thiamine diphosphokinase activity"/>
    <property type="evidence" value="ECO:0007669"/>
    <property type="project" value="UniProtKB-UniRule"/>
</dbReference>
<evidence type="ECO:0000256" key="1">
    <source>
        <dbReference type="ARBA" id="ARBA00022679"/>
    </source>
</evidence>
<evidence type="ECO:0000256" key="3">
    <source>
        <dbReference type="ARBA" id="ARBA00022777"/>
    </source>
</evidence>
<reference evidence="7 8" key="2">
    <citation type="journal article" date="2017" name="Genome Biol. Evol.">
        <title>Trajectories and Drivers of Genome Evolution in Surface-Associated Marine Phaeobacter.</title>
        <authorList>
            <person name="Freese H.M."/>
            <person name="Sikorski J."/>
            <person name="Bunk B."/>
            <person name="Scheuner C."/>
            <person name="Meier-Kolthoff J.P."/>
            <person name="Sproer C."/>
            <person name="Gram L."/>
            <person name="Overmann J."/>
        </authorList>
    </citation>
    <scope>NUCLEOTIDE SEQUENCE [LARGE SCALE GENOMIC DNA]</scope>
    <source>
        <strain evidence="7 8">P88</strain>
    </source>
</reference>
<evidence type="ECO:0000256" key="5">
    <source>
        <dbReference type="NCBIfam" id="TIGR01378"/>
    </source>
</evidence>
<evidence type="ECO:0000259" key="6">
    <source>
        <dbReference type="Pfam" id="PF04263"/>
    </source>
</evidence>
<dbReference type="InterPro" id="IPR053149">
    <property type="entry name" value="TPK"/>
</dbReference>
<keyword evidence="4" id="KW-0067">ATP-binding</keyword>
<dbReference type="EC" id="2.7.6.2" evidence="5"/>
<dbReference type="InterPro" id="IPR007371">
    <property type="entry name" value="TPK_catalytic"/>
</dbReference>
<dbReference type="PANTHER" id="PTHR41299:SF1">
    <property type="entry name" value="THIAMINE PYROPHOSPHOKINASE"/>
    <property type="match status" value="1"/>
</dbReference>
<evidence type="ECO:0000256" key="4">
    <source>
        <dbReference type="ARBA" id="ARBA00022840"/>
    </source>
</evidence>
<dbReference type="GO" id="GO:0016301">
    <property type="term" value="F:kinase activity"/>
    <property type="evidence" value="ECO:0007669"/>
    <property type="project" value="UniProtKB-KW"/>
</dbReference>
<dbReference type="InterPro" id="IPR036371">
    <property type="entry name" value="TPK_B1-bd_sf"/>
</dbReference>
<keyword evidence="3 7" id="KW-0418">Kinase</keyword>
<dbReference type="GO" id="GO:0009229">
    <property type="term" value="P:thiamine diphosphate biosynthetic process"/>
    <property type="evidence" value="ECO:0007669"/>
    <property type="project" value="InterPro"/>
</dbReference>
<protein>
    <recommendedName>
        <fullName evidence="5">Thiamine diphosphokinase</fullName>
        <ecNumber evidence="5">2.7.6.2</ecNumber>
    </recommendedName>
</protein>
<dbReference type="PANTHER" id="PTHR41299">
    <property type="entry name" value="THIAMINE PYROPHOSPHOKINASE"/>
    <property type="match status" value="1"/>
</dbReference>
<dbReference type="RefSeq" id="WP_102883770.1">
    <property type="nucleotide sequence ID" value="NZ_CP010725.1"/>
</dbReference>
<dbReference type="AlphaFoldDB" id="A0A2I7KAR8"/>
<dbReference type="Proteomes" id="UP000236447">
    <property type="component" value="Chromosome"/>
</dbReference>
<feature type="domain" description="Thiamin pyrophosphokinase catalytic" evidence="6">
    <location>
        <begin position="30"/>
        <end position="122"/>
    </location>
</feature>
<evidence type="ECO:0000313" key="7">
    <source>
        <dbReference type="EMBL" id="AUQ99699.1"/>
    </source>
</evidence>
<dbReference type="Gene3D" id="3.40.50.10240">
    <property type="entry name" value="Thiamin pyrophosphokinase, catalytic domain"/>
    <property type="match status" value="1"/>
</dbReference>
<dbReference type="InterPro" id="IPR006282">
    <property type="entry name" value="Thi_PPkinase"/>
</dbReference>
<dbReference type="InterPro" id="IPR036759">
    <property type="entry name" value="TPK_catalytic_sf"/>
</dbReference>
<dbReference type="GO" id="GO:0005524">
    <property type="term" value="F:ATP binding"/>
    <property type="evidence" value="ECO:0007669"/>
    <property type="project" value="UniProtKB-KW"/>
</dbReference>
<accession>A0A2I7KAR8</accession>
<proteinExistence type="predicted"/>
<dbReference type="SUPFAM" id="SSF63862">
    <property type="entry name" value="Thiamin pyrophosphokinase, substrate-binding domain"/>
    <property type="match status" value="1"/>
</dbReference>
<evidence type="ECO:0000313" key="8">
    <source>
        <dbReference type="Proteomes" id="UP000236447"/>
    </source>
</evidence>
<evidence type="ECO:0000256" key="2">
    <source>
        <dbReference type="ARBA" id="ARBA00022741"/>
    </source>
</evidence>
<dbReference type="CDD" id="cd07995">
    <property type="entry name" value="TPK"/>
    <property type="match status" value="1"/>
</dbReference>
<dbReference type="GO" id="GO:0006772">
    <property type="term" value="P:thiamine metabolic process"/>
    <property type="evidence" value="ECO:0007669"/>
    <property type="project" value="UniProtKB-UniRule"/>
</dbReference>
<name>A0A2I7KAR8_9RHOB</name>
<reference evidence="7 8" key="1">
    <citation type="journal article" date="2017" name="Front. Microbiol.">
        <title>Phaeobacter piscinae sp. nov., a species of the Roseobacter group and potential aquaculture probiont.</title>
        <authorList>
            <person name="Sonnenschein E.C."/>
            <person name="Phippen C.B.W."/>
            <person name="Nielsen K.F."/>
            <person name="Mateiu R.V."/>
            <person name="Melchiorsen J."/>
            <person name="Gram L."/>
            <person name="Overmann J."/>
            <person name="Freese H.M."/>
        </authorList>
    </citation>
    <scope>NUCLEOTIDE SEQUENCE [LARGE SCALE GENOMIC DNA]</scope>
    <source>
        <strain evidence="7 8">P88</strain>
    </source>
</reference>
<dbReference type="NCBIfam" id="TIGR01378">
    <property type="entry name" value="thi_PPkinase"/>
    <property type="match status" value="1"/>
</dbReference>
<dbReference type="SUPFAM" id="SSF63999">
    <property type="entry name" value="Thiamin pyrophosphokinase, catalytic domain"/>
    <property type="match status" value="1"/>
</dbReference>
<organism evidence="7 8">
    <name type="scientific">Phaeobacter inhibens</name>
    <dbReference type="NCBI Taxonomy" id="221822"/>
    <lineage>
        <taxon>Bacteria</taxon>
        <taxon>Pseudomonadati</taxon>
        <taxon>Pseudomonadota</taxon>
        <taxon>Alphaproteobacteria</taxon>
        <taxon>Rhodobacterales</taxon>
        <taxon>Roseobacteraceae</taxon>
        <taxon>Phaeobacter</taxon>
    </lineage>
</organism>
<keyword evidence="2" id="KW-0547">Nucleotide-binding</keyword>
<gene>
    <name evidence="7" type="ORF">PhaeoP88_02344</name>
</gene>
<dbReference type="EMBL" id="CP010725">
    <property type="protein sequence ID" value="AUQ99699.1"/>
    <property type="molecule type" value="Genomic_DNA"/>
</dbReference>
<keyword evidence="1" id="KW-0808">Transferase</keyword>
<dbReference type="Pfam" id="PF04263">
    <property type="entry name" value="TPK_catalytic"/>
    <property type="match status" value="1"/>
</dbReference>